<feature type="domain" description="Putative acyltransferase ACT14924-like acyltransferase" evidence="1">
    <location>
        <begin position="82"/>
        <end position="187"/>
    </location>
</feature>
<protein>
    <recommendedName>
        <fullName evidence="1">Putative acyltransferase ACT14924-like acyltransferase domain-containing protein</fullName>
    </recommendedName>
</protein>
<keyword evidence="3" id="KW-1185">Reference proteome</keyword>
<dbReference type="InterPro" id="IPR045746">
    <property type="entry name" value="ACT14924-like_Acyltransf_dom"/>
</dbReference>
<accession>A0ABY8MK88</accession>
<dbReference type="Pfam" id="PF19576">
    <property type="entry name" value="Acyltransf_2"/>
    <property type="match status" value="2"/>
</dbReference>
<dbReference type="EMBL" id="CP123443">
    <property type="protein sequence ID" value="WGK70000.1"/>
    <property type="molecule type" value="Genomic_DNA"/>
</dbReference>
<name>A0ABY8MK88_9SPIO</name>
<evidence type="ECO:0000313" key="3">
    <source>
        <dbReference type="Proteomes" id="UP001228690"/>
    </source>
</evidence>
<gene>
    <name evidence="2" type="ORF">P0082_03835</name>
</gene>
<organism evidence="2 3">
    <name type="scientific">Candidatus Haliotispira prima</name>
    <dbReference type="NCBI Taxonomy" id="3034016"/>
    <lineage>
        <taxon>Bacteria</taxon>
        <taxon>Pseudomonadati</taxon>
        <taxon>Spirochaetota</taxon>
        <taxon>Spirochaetia</taxon>
        <taxon>Spirochaetales</taxon>
        <taxon>Spirochaetaceae</taxon>
        <taxon>Candidatus Haliotispira</taxon>
    </lineage>
</organism>
<sequence>MVQQKDLGQETANFRLQARFHKNPICHFLIGRILHIPEVNRQLDSYDKIIRESEDKQGELALFLELVLTDLETDWELCDPAGTLQSLSRQNRPILLVSNHPLGGRDGLALLDCISQIWGSHHVKALVNEFLLTIPYLKEFFLPISPAKMESHRRMEQLRRLNTALEQNMECSKAYLFFPAGLCSRRHDEPLSLQAELKQSNMGSLSDDTNAVAEMSLLQNWQPLRQVYDLPWQSSFLRLGRKHRLPILPLHISGRNSNNFYRMARLRRKLGLRFNWEMLLLPGEFLHNRRRSEYQEKCRLKITPGALLELETISQWPSGYDRLWAQMCKHYVYQLPQWQNADMAQSNLADLDRQIRTLAQTAARKR</sequence>
<dbReference type="Proteomes" id="UP001228690">
    <property type="component" value="Chromosome"/>
</dbReference>
<proteinExistence type="predicted"/>
<dbReference type="RefSeq" id="WP_326928205.1">
    <property type="nucleotide sequence ID" value="NZ_CP123443.1"/>
</dbReference>
<reference evidence="2 3" key="1">
    <citation type="submission" date="2023-04" db="EMBL/GenBank/DDBJ databases">
        <title>Spirochaete genome identified in red abalone sample constitutes a novel genus.</title>
        <authorList>
            <person name="Sharma S.P."/>
            <person name="Purcell C.M."/>
            <person name="Hyde J.R."/>
            <person name="Severin A.J."/>
        </authorList>
    </citation>
    <scope>NUCLEOTIDE SEQUENCE [LARGE SCALE GENOMIC DNA]</scope>
    <source>
        <strain evidence="2 3">SP-2023</strain>
    </source>
</reference>
<feature type="domain" description="Putative acyltransferase ACT14924-like acyltransferase" evidence="1">
    <location>
        <begin position="226"/>
        <end position="287"/>
    </location>
</feature>
<evidence type="ECO:0000259" key="1">
    <source>
        <dbReference type="Pfam" id="PF19576"/>
    </source>
</evidence>
<evidence type="ECO:0000313" key="2">
    <source>
        <dbReference type="EMBL" id="WGK70000.1"/>
    </source>
</evidence>